<organism evidence="1 2">
    <name type="scientific">Ambrosiozyma monospora</name>
    <name type="common">Yeast</name>
    <name type="synonym">Endomycopsis monosporus</name>
    <dbReference type="NCBI Taxonomy" id="43982"/>
    <lineage>
        <taxon>Eukaryota</taxon>
        <taxon>Fungi</taxon>
        <taxon>Dikarya</taxon>
        <taxon>Ascomycota</taxon>
        <taxon>Saccharomycotina</taxon>
        <taxon>Pichiomycetes</taxon>
        <taxon>Pichiales</taxon>
        <taxon>Pichiaceae</taxon>
        <taxon>Ambrosiozyma</taxon>
    </lineage>
</organism>
<evidence type="ECO:0000313" key="2">
    <source>
        <dbReference type="Proteomes" id="UP001165064"/>
    </source>
</evidence>
<protein>
    <submittedName>
        <fullName evidence="1">Unnamed protein product</fullName>
    </submittedName>
</protein>
<evidence type="ECO:0000313" key="1">
    <source>
        <dbReference type="EMBL" id="GME70738.1"/>
    </source>
</evidence>
<dbReference type="Proteomes" id="UP001165064">
    <property type="component" value="Unassembled WGS sequence"/>
</dbReference>
<accession>A0ACB5SRI5</accession>
<keyword evidence="2" id="KW-1185">Reference proteome</keyword>
<comment type="caution">
    <text evidence="1">The sequence shown here is derived from an EMBL/GenBank/DDBJ whole genome shotgun (WGS) entry which is preliminary data.</text>
</comment>
<proteinExistence type="predicted"/>
<sequence length="392" mass="45564">MLISSRLLLLLTTLIQVCLSLVITDSHVASSCIYFLRKRSWQCSTAMGGHMSSSTWMCQCMNIEWLGSITNCIHDYANSTEELNHAYSHIVKRCNLRASTDYDVSEMKMYQANASSYLEDSELFPKGTNVTAPLSIRPSIFKTWYTTFRDYNYFVSMCQRLGWGCVGFWIGVLGLPGIYHYFGHRFVSFEQKQKFNKFFINKYDRVFLGFNRLEALICFVFFVVVLLMCAVNYNLELNAYLYNSWFLTIDCLSFRTDIIAFSLMPVFYLMGIRNNPFQYFGWMTHSTMIKFHKFIAIIFFVLALIHSVIWTDYANTTDGGGYAIWAKDAYFYWGIIGTTVIGLMLGLSIECVRNLWYEMFLVLHKSFAILFIAAMWMHCKTLEFLKMGLSTM</sequence>
<reference evidence="1" key="1">
    <citation type="submission" date="2023-04" db="EMBL/GenBank/DDBJ databases">
        <title>Ambrosiozyma monospora NBRC 10751.</title>
        <authorList>
            <person name="Ichikawa N."/>
            <person name="Sato H."/>
            <person name="Tonouchi N."/>
        </authorList>
    </citation>
    <scope>NUCLEOTIDE SEQUENCE</scope>
    <source>
        <strain evidence="1">NBRC 10751</strain>
    </source>
</reference>
<name>A0ACB5SRI5_AMBMO</name>
<dbReference type="EMBL" id="BSXS01000086">
    <property type="protein sequence ID" value="GME70738.1"/>
    <property type="molecule type" value="Genomic_DNA"/>
</dbReference>
<gene>
    <name evidence="1" type="ORF">Amon02_000031600</name>
</gene>